<dbReference type="PANTHER" id="PTHR30535">
    <property type="entry name" value="VITAMIN B12-BINDING PROTEIN"/>
    <property type="match status" value="1"/>
</dbReference>
<dbReference type="GO" id="GO:0071281">
    <property type="term" value="P:cellular response to iron ion"/>
    <property type="evidence" value="ECO:0007669"/>
    <property type="project" value="TreeGrafter"/>
</dbReference>
<name>A0A7J5AFD0_9FLAO</name>
<keyword evidence="3" id="KW-1185">Reference proteome</keyword>
<dbReference type="RefSeq" id="WP_151107438.1">
    <property type="nucleotide sequence ID" value="NZ_WAEM01000003.1"/>
</dbReference>
<comment type="caution">
    <text evidence="2">The sequence shown here is derived from an EMBL/GenBank/DDBJ whole genome shotgun (WGS) entry which is preliminary data.</text>
</comment>
<dbReference type="PANTHER" id="PTHR30535:SF34">
    <property type="entry name" value="MOLYBDATE-BINDING PROTEIN MOLA"/>
    <property type="match status" value="1"/>
</dbReference>
<proteinExistence type="predicted"/>
<dbReference type="SUPFAM" id="SSF53807">
    <property type="entry name" value="Helical backbone' metal receptor"/>
    <property type="match status" value="1"/>
</dbReference>
<gene>
    <name evidence="2" type="ORF">F6464_08835</name>
</gene>
<dbReference type="AlphaFoldDB" id="A0A7J5AFD0"/>
<organism evidence="2 3">
    <name type="scientific">Flavobacterium luteum</name>
    <dbReference type="NCBI Taxonomy" id="2026654"/>
    <lineage>
        <taxon>Bacteria</taxon>
        <taxon>Pseudomonadati</taxon>
        <taxon>Bacteroidota</taxon>
        <taxon>Flavobacteriia</taxon>
        <taxon>Flavobacteriales</taxon>
        <taxon>Flavobacteriaceae</taxon>
        <taxon>Flavobacterium</taxon>
    </lineage>
</organism>
<reference evidence="2 3" key="1">
    <citation type="submission" date="2019-09" db="EMBL/GenBank/DDBJ databases">
        <title>Flavobacterium sp. nov., isolated from glacier ice.</title>
        <authorList>
            <person name="Liu Q."/>
        </authorList>
    </citation>
    <scope>NUCLEOTIDE SEQUENCE [LARGE SCALE GENOMIC DNA]</scope>
    <source>
        <strain evidence="2 3">NBRC 112527</strain>
    </source>
</reference>
<accession>A0A7J5AFD0</accession>
<dbReference type="InterPro" id="IPR050902">
    <property type="entry name" value="ABC_Transporter_SBP"/>
</dbReference>
<dbReference type="PROSITE" id="PS51257">
    <property type="entry name" value="PROKAR_LIPOPROTEIN"/>
    <property type="match status" value="1"/>
</dbReference>
<dbReference type="Proteomes" id="UP000490922">
    <property type="component" value="Unassembled WGS sequence"/>
</dbReference>
<dbReference type="Pfam" id="PF01497">
    <property type="entry name" value="Peripla_BP_2"/>
    <property type="match status" value="1"/>
</dbReference>
<sequence>MKLYFLKITLFLFSILFIGCKQNSEFVSTHKKSKSENTIQYATGLSIINHKGFSIVIVSNPWPKATKKFTYILKEKNGIVPDSLQQFTTIQVPIQSIVVTSTTHIPSLEMLGVENSLIGFPNLNYISSDKVRTQIEKGKIKELGNNSSLNTEKLIDLQPNIIVGYGLDNNNPTLDNLQKSGLKVILNGDWNETTPLGKAEWIKLFGALYCKQAESNKIFASIEKEYLAATFIAKKAKYKPSLLAGDIFEGKWYLPSGTSWGSFLFKEANANYIWQETTGTGSLSLSFETVFEKAKNADFWITSGQFSTLKAMSGANPHYNQFKAFQNKKVYSFCGKKGKTGGVLYYELGPNRPDIVLKDLVKILHPELLIGYEPFFFKKLN</sequence>
<protein>
    <submittedName>
        <fullName evidence="2">ABC transporter substrate-binding protein</fullName>
    </submittedName>
</protein>
<evidence type="ECO:0000313" key="2">
    <source>
        <dbReference type="EMBL" id="KAB1156286.1"/>
    </source>
</evidence>
<dbReference type="EMBL" id="WAEM01000003">
    <property type="protein sequence ID" value="KAB1156286.1"/>
    <property type="molecule type" value="Genomic_DNA"/>
</dbReference>
<feature type="domain" description="Fe/B12 periplasmic-binding" evidence="1">
    <location>
        <begin position="96"/>
        <end position="368"/>
    </location>
</feature>
<evidence type="ECO:0000259" key="1">
    <source>
        <dbReference type="PROSITE" id="PS50983"/>
    </source>
</evidence>
<dbReference type="InterPro" id="IPR002491">
    <property type="entry name" value="ABC_transptr_periplasmic_BD"/>
</dbReference>
<evidence type="ECO:0000313" key="3">
    <source>
        <dbReference type="Proteomes" id="UP000490922"/>
    </source>
</evidence>
<dbReference type="OrthoDB" id="9812528at2"/>
<dbReference type="Gene3D" id="3.40.50.1980">
    <property type="entry name" value="Nitrogenase molybdenum iron protein domain"/>
    <property type="match status" value="2"/>
</dbReference>
<dbReference type="PROSITE" id="PS50983">
    <property type="entry name" value="FE_B12_PBP"/>
    <property type="match status" value="1"/>
</dbReference>